<dbReference type="KEGG" id="lrs:PX52LOC_02969"/>
<protein>
    <recommendedName>
        <fullName evidence="5">Exodeoxyribonuclease 7 large subunit</fullName>
        <ecNumber evidence="5">3.1.11.6</ecNumber>
    </recommendedName>
    <alternativeName>
        <fullName evidence="5">Exodeoxyribonuclease VII large subunit</fullName>
        <shortName evidence="5">Exonuclease VII large subunit</shortName>
    </alternativeName>
</protein>
<evidence type="ECO:0000313" key="9">
    <source>
        <dbReference type="EMBL" id="QEL16031.1"/>
    </source>
</evidence>
<evidence type="ECO:0000256" key="4">
    <source>
        <dbReference type="ARBA" id="ARBA00022839"/>
    </source>
</evidence>
<dbReference type="GO" id="GO:0006308">
    <property type="term" value="P:DNA catabolic process"/>
    <property type="evidence" value="ECO:0007669"/>
    <property type="project" value="UniProtKB-UniRule"/>
</dbReference>
<dbReference type="RefSeq" id="WP_149110797.1">
    <property type="nucleotide sequence ID" value="NZ_CP042425.1"/>
</dbReference>
<feature type="domain" description="Exonuclease VII large subunit C-terminal" evidence="7">
    <location>
        <begin position="126"/>
        <end position="344"/>
    </location>
</feature>
<evidence type="ECO:0000256" key="2">
    <source>
        <dbReference type="ARBA" id="ARBA00022722"/>
    </source>
</evidence>
<gene>
    <name evidence="5 9" type="primary">xseA</name>
    <name evidence="9" type="ORF">PX52LOC_02969</name>
</gene>
<dbReference type="InterPro" id="IPR003753">
    <property type="entry name" value="Exonuc_VII_L"/>
</dbReference>
<dbReference type="Pfam" id="PF02601">
    <property type="entry name" value="Exonuc_VII_L"/>
    <property type="match status" value="1"/>
</dbReference>
<dbReference type="PANTHER" id="PTHR30008">
    <property type="entry name" value="EXODEOXYRIBONUCLEASE 7 LARGE SUBUNIT"/>
    <property type="match status" value="1"/>
</dbReference>
<reference evidence="10" key="1">
    <citation type="submission" date="2019-08" db="EMBL/GenBank/DDBJ databases">
        <title>Limnoglobus roseus gen. nov., sp. nov., a novel freshwater planctomycete with a giant genome from the family Gemmataceae.</title>
        <authorList>
            <person name="Kulichevskaya I.S."/>
            <person name="Naumoff D.G."/>
            <person name="Miroshnikov K."/>
            <person name="Ivanova A."/>
            <person name="Philippov D.A."/>
            <person name="Hakobyan A."/>
            <person name="Rijpstra I.C."/>
            <person name="Sinninghe Damste J.S."/>
            <person name="Liesack W."/>
            <person name="Dedysh S.N."/>
        </authorList>
    </citation>
    <scope>NUCLEOTIDE SEQUENCE [LARGE SCALE GENOMIC DNA]</scope>
    <source>
        <strain evidence="10">PX52</strain>
    </source>
</reference>
<dbReference type="EMBL" id="CP042425">
    <property type="protein sequence ID" value="QEL16031.1"/>
    <property type="molecule type" value="Genomic_DNA"/>
</dbReference>
<feature type="domain" description="OB-fold nucleic acid binding" evidence="8">
    <location>
        <begin position="10"/>
        <end position="103"/>
    </location>
</feature>
<keyword evidence="3 5" id="KW-0378">Hydrolase</keyword>
<dbReference type="CDD" id="cd04489">
    <property type="entry name" value="ExoVII_LU_OBF"/>
    <property type="match status" value="1"/>
</dbReference>
<dbReference type="PANTHER" id="PTHR30008:SF0">
    <property type="entry name" value="EXODEOXYRIBONUCLEASE 7 LARGE SUBUNIT"/>
    <property type="match status" value="1"/>
</dbReference>
<dbReference type="GO" id="GO:0003676">
    <property type="term" value="F:nucleic acid binding"/>
    <property type="evidence" value="ECO:0007669"/>
    <property type="project" value="InterPro"/>
</dbReference>
<comment type="subunit">
    <text evidence="5">Heterooligomer composed of large and small subunits.</text>
</comment>
<name>A0A5C1AA01_9BACT</name>
<dbReference type="Proteomes" id="UP000324974">
    <property type="component" value="Chromosome"/>
</dbReference>
<dbReference type="GO" id="GO:0009318">
    <property type="term" value="C:exodeoxyribonuclease VII complex"/>
    <property type="evidence" value="ECO:0007669"/>
    <property type="project" value="UniProtKB-UniRule"/>
</dbReference>
<comment type="catalytic activity">
    <reaction evidence="5 6">
        <text>Exonucleolytic cleavage in either 5'- to 3'- or 3'- to 5'-direction to yield nucleoside 5'-phosphates.</text>
        <dbReference type="EC" id="3.1.11.6"/>
    </reaction>
</comment>
<sequence>MPAPDPASVLSVSALAGQVKDLLESEYANVWVSGEISNLTKAASGHWYLTLKDAGAQLKCTFFRAFNLRLRFDPRNGLEVFARGQVSLYPQRGDCQFTIQEMQPKGIGAAELALRQLKEKLLAKGYFDPKRKRPLPKFPKRVALVASATGAAIRDMLELLAQRWPMTDVIVRPSRVQGDGAAEDVAASIRLLNQLHHDKQLPLDAIVIGRGGGSAEDLWAFNEEVVADAIYQSTVPVVSAVGHEIDVTVADLVADKRAETPSAAIMLLVPDRKEQIADLRELKSRFQNALADRFTYLRQRLDQIATRPALRKPLDRVRQEEQRVDDLAARMQRAMKVRLQRAGEKVAATAEQLESLSPLGTLKRGYSLTLADGQIVRNAGEVKVGDTIETRLAAGTVTSRVLKTDRG</sequence>
<keyword evidence="10" id="KW-1185">Reference proteome</keyword>
<accession>A0A5C1AA01</accession>
<dbReference type="AlphaFoldDB" id="A0A5C1AA01"/>
<dbReference type="Pfam" id="PF13742">
    <property type="entry name" value="tRNA_anti_2"/>
    <property type="match status" value="1"/>
</dbReference>
<keyword evidence="4 5" id="KW-0269">Exonuclease</keyword>
<comment type="function">
    <text evidence="5">Bidirectionally degrades single-stranded DNA into large acid-insoluble oligonucleotides, which are then degraded further into small acid-soluble oligonucleotides.</text>
</comment>
<dbReference type="InterPro" id="IPR020579">
    <property type="entry name" value="Exonuc_VII_lsu_C"/>
</dbReference>
<comment type="subcellular location">
    <subcellularLocation>
        <location evidence="5 6">Cytoplasm</location>
    </subcellularLocation>
</comment>
<evidence type="ECO:0000256" key="6">
    <source>
        <dbReference type="RuleBase" id="RU004355"/>
    </source>
</evidence>
<keyword evidence="2 5" id="KW-0540">Nuclease</keyword>
<organism evidence="9 10">
    <name type="scientific">Limnoglobus roseus</name>
    <dbReference type="NCBI Taxonomy" id="2598579"/>
    <lineage>
        <taxon>Bacteria</taxon>
        <taxon>Pseudomonadati</taxon>
        <taxon>Planctomycetota</taxon>
        <taxon>Planctomycetia</taxon>
        <taxon>Gemmatales</taxon>
        <taxon>Gemmataceae</taxon>
        <taxon>Limnoglobus</taxon>
    </lineage>
</organism>
<dbReference type="EC" id="3.1.11.6" evidence="5"/>
<dbReference type="HAMAP" id="MF_00378">
    <property type="entry name" value="Exonuc_7_L"/>
    <property type="match status" value="1"/>
</dbReference>
<evidence type="ECO:0000256" key="5">
    <source>
        <dbReference type="HAMAP-Rule" id="MF_00378"/>
    </source>
</evidence>
<keyword evidence="1 5" id="KW-0963">Cytoplasm</keyword>
<dbReference type="NCBIfam" id="TIGR00237">
    <property type="entry name" value="xseA"/>
    <property type="match status" value="1"/>
</dbReference>
<dbReference type="GO" id="GO:0005737">
    <property type="term" value="C:cytoplasm"/>
    <property type="evidence" value="ECO:0007669"/>
    <property type="project" value="UniProtKB-SubCell"/>
</dbReference>
<dbReference type="GO" id="GO:0008855">
    <property type="term" value="F:exodeoxyribonuclease VII activity"/>
    <property type="evidence" value="ECO:0007669"/>
    <property type="project" value="UniProtKB-UniRule"/>
</dbReference>
<evidence type="ECO:0000259" key="7">
    <source>
        <dbReference type="Pfam" id="PF02601"/>
    </source>
</evidence>
<evidence type="ECO:0000313" key="10">
    <source>
        <dbReference type="Proteomes" id="UP000324974"/>
    </source>
</evidence>
<evidence type="ECO:0000259" key="8">
    <source>
        <dbReference type="Pfam" id="PF13742"/>
    </source>
</evidence>
<comment type="similarity">
    <text evidence="5 6">Belongs to the XseA family.</text>
</comment>
<dbReference type="InterPro" id="IPR025824">
    <property type="entry name" value="OB-fold_nuc-bd_dom"/>
</dbReference>
<evidence type="ECO:0000256" key="1">
    <source>
        <dbReference type="ARBA" id="ARBA00022490"/>
    </source>
</evidence>
<proteinExistence type="inferred from homology"/>
<evidence type="ECO:0000256" key="3">
    <source>
        <dbReference type="ARBA" id="ARBA00022801"/>
    </source>
</evidence>
<dbReference type="OrthoDB" id="9802795at2"/>